<dbReference type="GO" id="GO:0016811">
    <property type="term" value="F:hydrolase activity, acting on carbon-nitrogen (but not peptide) bonds, in linear amides"/>
    <property type="evidence" value="ECO:0007669"/>
    <property type="project" value="UniProtKB-ARBA"/>
</dbReference>
<gene>
    <name evidence="5" type="ORF">SETIT_2G208700v2</name>
</gene>
<accession>A0A368Q218</accession>
<dbReference type="AlphaFoldDB" id="A0A368Q218"/>
<evidence type="ECO:0000256" key="3">
    <source>
        <dbReference type="ARBA" id="ARBA00012879"/>
    </source>
</evidence>
<name>A0A368Q218_SETIT</name>
<dbReference type="InterPro" id="IPR029055">
    <property type="entry name" value="Ntn_hydrolases_N"/>
</dbReference>
<dbReference type="PANTHER" id="PTHR10188">
    <property type="entry name" value="L-ASPARAGINASE"/>
    <property type="match status" value="1"/>
</dbReference>
<sequence length="142" mass="15617">MGWALVLHDGAGDVPRTLPPETREPRLVALCRCLDRGARRRQARRTSFVWELEDCPHFNAGRGSVLTADGTVEMEACIMEGATLRCGAVAGLSTVANAVSLARLLMEKTPHIYLAFDGAEAFARELEANRRVYVLTWSVGQF</sequence>
<dbReference type="GO" id="GO:0008798">
    <property type="term" value="F:beta-aspartyl-peptidase activity"/>
    <property type="evidence" value="ECO:0007669"/>
    <property type="project" value="UniProtKB-EC"/>
</dbReference>
<proteinExistence type="predicted"/>
<reference evidence="5" key="2">
    <citation type="submission" date="2015-07" db="EMBL/GenBank/DDBJ databases">
        <authorList>
            <person name="Noorani M."/>
        </authorList>
    </citation>
    <scope>NUCLEOTIDE SEQUENCE</scope>
    <source>
        <strain evidence="5">Yugu1</strain>
    </source>
</reference>
<organism evidence="5">
    <name type="scientific">Setaria italica</name>
    <name type="common">Foxtail millet</name>
    <name type="synonym">Panicum italicum</name>
    <dbReference type="NCBI Taxonomy" id="4555"/>
    <lineage>
        <taxon>Eukaryota</taxon>
        <taxon>Viridiplantae</taxon>
        <taxon>Streptophyta</taxon>
        <taxon>Embryophyta</taxon>
        <taxon>Tracheophyta</taxon>
        <taxon>Spermatophyta</taxon>
        <taxon>Magnoliopsida</taxon>
        <taxon>Liliopsida</taxon>
        <taxon>Poales</taxon>
        <taxon>Poaceae</taxon>
        <taxon>PACMAD clade</taxon>
        <taxon>Panicoideae</taxon>
        <taxon>Panicodae</taxon>
        <taxon>Paniceae</taxon>
        <taxon>Cenchrinae</taxon>
        <taxon>Setaria</taxon>
    </lineage>
</organism>
<dbReference type="STRING" id="4555.A0A368Q218"/>
<evidence type="ECO:0000256" key="1">
    <source>
        <dbReference type="ARBA" id="ARBA00000306"/>
    </source>
</evidence>
<dbReference type="EC" id="3.4.19.5" evidence="3"/>
<protein>
    <recommendedName>
        <fullName evidence="3">beta-aspartyl-peptidase</fullName>
        <ecNumber evidence="3">3.4.19.5</ecNumber>
    </recommendedName>
</protein>
<dbReference type="EMBL" id="CM003529">
    <property type="protein sequence ID" value="RCV11718.1"/>
    <property type="molecule type" value="Genomic_DNA"/>
</dbReference>
<dbReference type="OrthoDB" id="2262349at2759"/>
<dbReference type="SUPFAM" id="SSF56235">
    <property type="entry name" value="N-terminal nucleophile aminohydrolases (Ntn hydrolases)"/>
    <property type="match status" value="1"/>
</dbReference>
<keyword evidence="4" id="KW-0068">Autocatalytic cleavage</keyword>
<dbReference type="InterPro" id="IPR000246">
    <property type="entry name" value="Peptidase_T2"/>
</dbReference>
<comment type="catalytic activity">
    <reaction evidence="1">
        <text>Cleavage of a beta-linked Asp residue from the N-terminus of a polypeptide.</text>
        <dbReference type="EC" id="3.4.19.5"/>
    </reaction>
</comment>
<comment type="subunit">
    <text evidence="2">Heterotetramer of two alpha and two beta chains arranged as a dimer of alpha/beta heterodimers.</text>
</comment>
<reference evidence="5" key="1">
    <citation type="journal article" date="2012" name="Nat. Biotechnol.">
        <title>Reference genome sequence of the model plant Setaria.</title>
        <authorList>
            <person name="Bennetzen J.L."/>
            <person name="Schmutz J."/>
            <person name="Wang H."/>
            <person name="Percifield R."/>
            <person name="Hawkins J."/>
            <person name="Pontaroli A.C."/>
            <person name="Estep M."/>
            <person name="Feng L."/>
            <person name="Vaughn J.N."/>
            <person name="Grimwood J."/>
            <person name="Jenkins J."/>
            <person name="Barry K."/>
            <person name="Lindquist E."/>
            <person name="Hellsten U."/>
            <person name="Deshpande S."/>
            <person name="Wang X."/>
            <person name="Wu X."/>
            <person name="Mitros T."/>
            <person name="Triplett J."/>
            <person name="Yang X."/>
            <person name="Ye C.Y."/>
            <person name="Mauro-Herrera M."/>
            <person name="Wang L."/>
            <person name="Li P."/>
            <person name="Sharma M."/>
            <person name="Sharma R."/>
            <person name="Ronald P.C."/>
            <person name="Panaud O."/>
            <person name="Kellogg E.A."/>
            <person name="Brutnell T.P."/>
            <person name="Doust A.N."/>
            <person name="Tuskan G.A."/>
            <person name="Rokhsar D."/>
            <person name="Devos K.M."/>
        </authorList>
    </citation>
    <scope>NUCLEOTIDE SEQUENCE [LARGE SCALE GENOMIC DNA]</scope>
    <source>
        <strain evidence="5">Yugu1</strain>
    </source>
</reference>
<dbReference type="Pfam" id="PF01112">
    <property type="entry name" value="Asparaginase_2"/>
    <property type="match status" value="1"/>
</dbReference>
<evidence type="ECO:0000256" key="2">
    <source>
        <dbReference type="ARBA" id="ARBA00011601"/>
    </source>
</evidence>
<dbReference type="PANTHER" id="PTHR10188:SF6">
    <property type="entry name" value="N(4)-(BETA-N-ACETYLGLUCOSAMINYL)-L-ASPARAGINASE"/>
    <property type="match status" value="1"/>
</dbReference>
<evidence type="ECO:0000256" key="4">
    <source>
        <dbReference type="ARBA" id="ARBA00022813"/>
    </source>
</evidence>
<evidence type="ECO:0000313" key="5">
    <source>
        <dbReference type="EMBL" id="RCV11718.1"/>
    </source>
</evidence>